<accession>A0AAD8XC40</accession>
<dbReference type="Pfam" id="PF00043">
    <property type="entry name" value="GST_C"/>
    <property type="match status" value="1"/>
</dbReference>
<dbReference type="InterPro" id="IPR040079">
    <property type="entry name" value="Glutathione_S-Trfase"/>
</dbReference>
<evidence type="ECO:0000256" key="1">
    <source>
        <dbReference type="ARBA" id="ARBA00007409"/>
    </source>
</evidence>
<dbReference type="PANTHER" id="PTHR43900:SF3">
    <property type="entry name" value="GLUTATHIONE S-TRANSFERASE RHO"/>
    <property type="match status" value="1"/>
</dbReference>
<dbReference type="SUPFAM" id="SSF47616">
    <property type="entry name" value="GST C-terminal domain-like"/>
    <property type="match status" value="1"/>
</dbReference>
<evidence type="ECO:0000313" key="8">
    <source>
        <dbReference type="EMBL" id="KAK1709126.1"/>
    </source>
</evidence>
<dbReference type="GO" id="GO:0005737">
    <property type="term" value="C:cytoplasm"/>
    <property type="evidence" value="ECO:0007669"/>
    <property type="project" value="TreeGrafter"/>
</dbReference>
<name>A0AAD8XC40_GLOAC</name>
<evidence type="ECO:0000256" key="5">
    <source>
        <dbReference type="RuleBase" id="RU003494"/>
    </source>
</evidence>
<dbReference type="InterPro" id="IPR036249">
    <property type="entry name" value="Thioredoxin-like_sf"/>
</dbReference>
<evidence type="ECO:0000259" key="7">
    <source>
        <dbReference type="PROSITE" id="PS50405"/>
    </source>
</evidence>
<dbReference type="RefSeq" id="XP_060358465.1">
    <property type="nucleotide sequence ID" value="XM_060514954.1"/>
</dbReference>
<dbReference type="EC" id="2.5.1.18" evidence="2"/>
<dbReference type="Pfam" id="PF02798">
    <property type="entry name" value="GST_N"/>
    <property type="match status" value="1"/>
</dbReference>
<protein>
    <recommendedName>
        <fullName evidence="2">glutathione transferase</fullName>
        <ecNumber evidence="2">2.5.1.18</ecNumber>
    </recommendedName>
</protein>
<dbReference type="InterPro" id="IPR004046">
    <property type="entry name" value="GST_C"/>
</dbReference>
<reference evidence="8" key="1">
    <citation type="submission" date="2021-12" db="EMBL/GenBank/DDBJ databases">
        <title>Comparative genomics, transcriptomics and evolutionary studies reveal genomic signatures of adaptation to plant cell wall in hemibiotrophic fungi.</title>
        <authorList>
            <consortium name="DOE Joint Genome Institute"/>
            <person name="Baroncelli R."/>
            <person name="Diaz J.F."/>
            <person name="Benocci T."/>
            <person name="Peng M."/>
            <person name="Battaglia E."/>
            <person name="Haridas S."/>
            <person name="Andreopoulos W."/>
            <person name="Labutti K."/>
            <person name="Pangilinan J."/>
            <person name="Floch G.L."/>
            <person name="Makela M.R."/>
            <person name="Henrissat B."/>
            <person name="Grigoriev I.V."/>
            <person name="Crouch J.A."/>
            <person name="De Vries R.P."/>
            <person name="Sukno S.A."/>
            <person name="Thon M.R."/>
        </authorList>
    </citation>
    <scope>NUCLEOTIDE SEQUENCE</scope>
    <source>
        <strain evidence="8">CBS 112980</strain>
    </source>
</reference>
<dbReference type="SFLD" id="SFLDS00019">
    <property type="entry name" value="Glutathione_Transferase_(cytos"/>
    <property type="match status" value="1"/>
</dbReference>
<dbReference type="GO" id="GO:0006749">
    <property type="term" value="P:glutathione metabolic process"/>
    <property type="evidence" value="ECO:0007669"/>
    <property type="project" value="TreeGrafter"/>
</dbReference>
<dbReference type="FunFam" id="3.40.30.10:FF:000016">
    <property type="entry name" value="Glutathione S-transferase F2"/>
    <property type="match status" value="1"/>
</dbReference>
<dbReference type="InterPro" id="IPR010987">
    <property type="entry name" value="Glutathione-S-Trfase_C-like"/>
</dbReference>
<comment type="similarity">
    <text evidence="1 5">Belongs to the GST superfamily.</text>
</comment>
<keyword evidence="3" id="KW-0808">Transferase</keyword>
<proteinExistence type="inferred from homology"/>
<dbReference type="PROSITE" id="PS50405">
    <property type="entry name" value="GST_CTER"/>
    <property type="match status" value="1"/>
</dbReference>
<dbReference type="AlphaFoldDB" id="A0AAD8XC40"/>
<comment type="caution">
    <text evidence="8">The sequence shown here is derived from an EMBL/GenBank/DDBJ whole genome shotgun (WGS) entry which is preliminary data.</text>
</comment>
<evidence type="ECO:0000256" key="2">
    <source>
        <dbReference type="ARBA" id="ARBA00012452"/>
    </source>
</evidence>
<dbReference type="Gene3D" id="3.40.30.10">
    <property type="entry name" value="Glutaredoxin"/>
    <property type="match status" value="1"/>
</dbReference>
<gene>
    <name evidence="8" type="ORF">BDZ83DRAFT_757863</name>
</gene>
<sequence length="189" mass="21446">MSIKLWGSVTSACTHRVLITLNELGLKYNLTQVNLMRGEQRDPAYIEEQHPFGRIPVIHDGDLQLFKFRAICRYLVTKYGGPSSSLDAVTLCNEKLWKNPAEPANPLEEEKATAMFKTALDYYENFLGSSAYLAGNESSLADVYVFTWMPYIKLLGLYEEVAGRPNVEDLWKRVSSRSAWKSAVKDMPQ</sequence>
<evidence type="ECO:0000256" key="3">
    <source>
        <dbReference type="ARBA" id="ARBA00022679"/>
    </source>
</evidence>
<feature type="domain" description="GST C-terminal" evidence="7">
    <location>
        <begin position="61"/>
        <end position="189"/>
    </location>
</feature>
<dbReference type="GeneID" id="85398852"/>
<evidence type="ECO:0000259" key="6">
    <source>
        <dbReference type="PROSITE" id="PS50404"/>
    </source>
</evidence>
<dbReference type="GO" id="GO:0004364">
    <property type="term" value="F:glutathione transferase activity"/>
    <property type="evidence" value="ECO:0007669"/>
    <property type="project" value="UniProtKB-EC"/>
</dbReference>
<dbReference type="SUPFAM" id="SSF52833">
    <property type="entry name" value="Thioredoxin-like"/>
    <property type="match status" value="1"/>
</dbReference>
<comment type="catalytic activity">
    <reaction evidence="4">
        <text>RX + glutathione = an S-substituted glutathione + a halide anion + H(+)</text>
        <dbReference type="Rhea" id="RHEA:16437"/>
        <dbReference type="ChEBI" id="CHEBI:15378"/>
        <dbReference type="ChEBI" id="CHEBI:16042"/>
        <dbReference type="ChEBI" id="CHEBI:17792"/>
        <dbReference type="ChEBI" id="CHEBI:57925"/>
        <dbReference type="ChEBI" id="CHEBI:90779"/>
        <dbReference type="EC" id="2.5.1.18"/>
    </reaction>
</comment>
<evidence type="ECO:0000256" key="4">
    <source>
        <dbReference type="ARBA" id="ARBA00047960"/>
    </source>
</evidence>
<dbReference type="EMBL" id="JAHMHS010000187">
    <property type="protein sequence ID" value="KAK1709126.1"/>
    <property type="molecule type" value="Genomic_DNA"/>
</dbReference>
<dbReference type="PANTHER" id="PTHR43900">
    <property type="entry name" value="GLUTATHIONE S-TRANSFERASE RHO"/>
    <property type="match status" value="1"/>
</dbReference>
<organism evidence="8 9">
    <name type="scientific">Glomerella acutata</name>
    <name type="common">Colletotrichum acutatum</name>
    <dbReference type="NCBI Taxonomy" id="27357"/>
    <lineage>
        <taxon>Eukaryota</taxon>
        <taxon>Fungi</taxon>
        <taxon>Dikarya</taxon>
        <taxon>Ascomycota</taxon>
        <taxon>Pezizomycotina</taxon>
        <taxon>Sordariomycetes</taxon>
        <taxon>Hypocreomycetidae</taxon>
        <taxon>Glomerellales</taxon>
        <taxon>Glomerellaceae</taxon>
        <taxon>Colletotrichum</taxon>
        <taxon>Colletotrichum acutatum species complex</taxon>
    </lineage>
</organism>
<dbReference type="Proteomes" id="UP001244207">
    <property type="component" value="Unassembled WGS sequence"/>
</dbReference>
<dbReference type="GO" id="GO:0043295">
    <property type="term" value="F:glutathione binding"/>
    <property type="evidence" value="ECO:0007669"/>
    <property type="project" value="TreeGrafter"/>
</dbReference>
<dbReference type="PROSITE" id="PS50404">
    <property type="entry name" value="GST_NTER"/>
    <property type="match status" value="1"/>
</dbReference>
<feature type="domain" description="GST N-terminal" evidence="6">
    <location>
        <begin position="1"/>
        <end position="83"/>
    </location>
</feature>
<evidence type="ECO:0000313" key="9">
    <source>
        <dbReference type="Proteomes" id="UP001244207"/>
    </source>
</evidence>
<keyword evidence="9" id="KW-1185">Reference proteome</keyword>
<dbReference type="InterPro" id="IPR036282">
    <property type="entry name" value="Glutathione-S-Trfase_C_sf"/>
</dbReference>
<dbReference type="Gene3D" id="1.20.1050.10">
    <property type="match status" value="1"/>
</dbReference>
<dbReference type="InterPro" id="IPR004045">
    <property type="entry name" value="Glutathione_S-Trfase_N"/>
</dbReference>